<dbReference type="Proteomes" id="UP000826793">
    <property type="component" value="Unassembled WGS sequence"/>
</dbReference>
<dbReference type="InterPro" id="IPR014717">
    <property type="entry name" value="Transl_elong_EF1B/ribsomal_bS6"/>
</dbReference>
<comment type="function">
    <text evidence="2 4">Binds together with bS18 to 16S ribosomal RNA.</text>
</comment>
<evidence type="ECO:0000256" key="3">
    <source>
        <dbReference type="ARBA" id="ARBA00035294"/>
    </source>
</evidence>
<dbReference type="InterPro" id="IPR035980">
    <property type="entry name" value="Ribosomal_bS6_sf"/>
</dbReference>
<dbReference type="GO" id="GO:0006412">
    <property type="term" value="P:translation"/>
    <property type="evidence" value="ECO:0007669"/>
    <property type="project" value="UniProtKB-UniRule"/>
</dbReference>
<dbReference type="SUPFAM" id="SSF54995">
    <property type="entry name" value="Ribosomal protein S6"/>
    <property type="match status" value="1"/>
</dbReference>
<dbReference type="Pfam" id="PF01250">
    <property type="entry name" value="Ribosomal_S6"/>
    <property type="match status" value="1"/>
</dbReference>
<dbReference type="InterPro" id="IPR020814">
    <property type="entry name" value="Ribosomal_S6_plastid/chlpt"/>
</dbReference>
<evidence type="ECO:0000313" key="5">
    <source>
        <dbReference type="EMBL" id="HJB97135.1"/>
    </source>
</evidence>
<dbReference type="GO" id="GO:0005840">
    <property type="term" value="C:ribosome"/>
    <property type="evidence" value="ECO:0007669"/>
    <property type="project" value="UniProtKB-KW"/>
</dbReference>
<dbReference type="InterPro" id="IPR000529">
    <property type="entry name" value="Ribosomal_bS6"/>
</dbReference>
<sequence>MAEGKNLYETVIVTSAKLGEEGSAELVNRFKALIAEHGTVESVDDWGKRRFAYPIQKQTEGYYTLINFQSNPEFTAELDRRYQITDGILRTIIIKRDPRHVAAQKPQKAVAAEENNIDVEAIAVEAVEGAADGSAE</sequence>
<dbReference type="EMBL" id="DWXG01000007">
    <property type="protein sequence ID" value="HJB97135.1"/>
    <property type="molecule type" value="Genomic_DNA"/>
</dbReference>
<dbReference type="Gene3D" id="3.30.70.60">
    <property type="match status" value="1"/>
</dbReference>
<dbReference type="PANTHER" id="PTHR21011">
    <property type="entry name" value="MITOCHONDRIAL 28S RIBOSOMAL PROTEIN S6"/>
    <property type="match status" value="1"/>
</dbReference>
<keyword evidence="4 5" id="KW-0689">Ribosomal protein</keyword>
<dbReference type="NCBIfam" id="TIGR00166">
    <property type="entry name" value="S6"/>
    <property type="match status" value="1"/>
</dbReference>
<evidence type="ECO:0000256" key="2">
    <source>
        <dbReference type="ARBA" id="ARBA00035104"/>
    </source>
</evidence>
<accession>A0A9D2MV07</accession>
<protein>
    <recommendedName>
        <fullName evidence="3 4">Small ribosomal subunit protein bS6</fullName>
    </recommendedName>
</protein>
<proteinExistence type="inferred from homology"/>
<comment type="caution">
    <text evidence="5">The sequence shown here is derived from an EMBL/GenBank/DDBJ whole genome shotgun (WGS) entry which is preliminary data.</text>
</comment>
<gene>
    <name evidence="4 5" type="primary">rpsF</name>
    <name evidence="5" type="ORF">H9710_00965</name>
</gene>
<dbReference type="GO" id="GO:0003735">
    <property type="term" value="F:structural constituent of ribosome"/>
    <property type="evidence" value="ECO:0007669"/>
    <property type="project" value="InterPro"/>
</dbReference>
<dbReference type="AlphaFoldDB" id="A0A9D2MV07"/>
<keyword evidence="4" id="KW-0694">RNA-binding</keyword>
<dbReference type="CDD" id="cd00473">
    <property type="entry name" value="bS6"/>
    <property type="match status" value="1"/>
</dbReference>
<dbReference type="GO" id="GO:0070181">
    <property type="term" value="F:small ribosomal subunit rRNA binding"/>
    <property type="evidence" value="ECO:0007669"/>
    <property type="project" value="TreeGrafter"/>
</dbReference>
<evidence type="ECO:0000256" key="4">
    <source>
        <dbReference type="HAMAP-Rule" id="MF_00360"/>
    </source>
</evidence>
<reference evidence="5" key="1">
    <citation type="journal article" date="2021" name="PeerJ">
        <title>Extensive microbial diversity within the chicken gut microbiome revealed by metagenomics and culture.</title>
        <authorList>
            <person name="Gilroy R."/>
            <person name="Ravi A."/>
            <person name="Getino M."/>
            <person name="Pursley I."/>
            <person name="Horton D.L."/>
            <person name="Alikhan N.F."/>
            <person name="Baker D."/>
            <person name="Gharbi K."/>
            <person name="Hall N."/>
            <person name="Watson M."/>
            <person name="Adriaenssens E.M."/>
            <person name="Foster-Nyarko E."/>
            <person name="Jarju S."/>
            <person name="Secka A."/>
            <person name="Antonio M."/>
            <person name="Oren A."/>
            <person name="Chaudhuri R.R."/>
            <person name="La Ragione R."/>
            <person name="Hildebrand F."/>
            <person name="Pallen M.J."/>
        </authorList>
    </citation>
    <scope>NUCLEOTIDE SEQUENCE</scope>
    <source>
        <strain evidence="5">CHK185-1770</strain>
    </source>
</reference>
<evidence type="ECO:0000313" key="6">
    <source>
        <dbReference type="Proteomes" id="UP000826793"/>
    </source>
</evidence>
<organism evidence="5 6">
    <name type="scientific">Candidatus Acutalibacter pullicola</name>
    <dbReference type="NCBI Taxonomy" id="2838417"/>
    <lineage>
        <taxon>Bacteria</taxon>
        <taxon>Bacillati</taxon>
        <taxon>Bacillota</taxon>
        <taxon>Clostridia</taxon>
        <taxon>Eubacteriales</taxon>
        <taxon>Acutalibacteraceae</taxon>
        <taxon>Acutalibacter</taxon>
    </lineage>
</organism>
<reference evidence="5" key="2">
    <citation type="submission" date="2021-04" db="EMBL/GenBank/DDBJ databases">
        <authorList>
            <person name="Gilroy R."/>
        </authorList>
    </citation>
    <scope>NUCLEOTIDE SEQUENCE</scope>
    <source>
        <strain evidence="5">CHK185-1770</strain>
    </source>
</reference>
<name>A0A9D2MV07_9FIRM</name>
<dbReference type="GO" id="GO:1990904">
    <property type="term" value="C:ribonucleoprotein complex"/>
    <property type="evidence" value="ECO:0007669"/>
    <property type="project" value="UniProtKB-KW"/>
</dbReference>
<dbReference type="PANTHER" id="PTHR21011:SF1">
    <property type="entry name" value="SMALL RIBOSOMAL SUBUNIT PROTEIN BS6M"/>
    <property type="match status" value="1"/>
</dbReference>
<evidence type="ECO:0000256" key="1">
    <source>
        <dbReference type="ARBA" id="ARBA00009512"/>
    </source>
</evidence>
<dbReference type="GO" id="GO:0005737">
    <property type="term" value="C:cytoplasm"/>
    <property type="evidence" value="ECO:0007669"/>
    <property type="project" value="UniProtKB-ARBA"/>
</dbReference>
<comment type="similarity">
    <text evidence="1 4">Belongs to the bacterial ribosomal protein bS6 family.</text>
</comment>
<keyword evidence="4" id="KW-0687">Ribonucleoprotein</keyword>
<dbReference type="HAMAP" id="MF_00360">
    <property type="entry name" value="Ribosomal_bS6"/>
    <property type="match status" value="1"/>
</dbReference>
<keyword evidence="4" id="KW-0699">rRNA-binding</keyword>